<evidence type="ECO:0000313" key="3">
    <source>
        <dbReference type="Proteomes" id="UP001209878"/>
    </source>
</evidence>
<keyword evidence="1" id="KW-0853">WD repeat</keyword>
<dbReference type="EMBL" id="JAODUO010000040">
    <property type="protein sequence ID" value="KAK2192062.1"/>
    <property type="molecule type" value="Genomic_DNA"/>
</dbReference>
<proteinExistence type="predicted"/>
<dbReference type="InterPro" id="IPR051944">
    <property type="entry name" value="BEACH_domain_protein"/>
</dbReference>
<name>A0AAD9PCI8_RIDPI</name>
<evidence type="ECO:0000256" key="1">
    <source>
        <dbReference type="ARBA" id="ARBA00022574"/>
    </source>
</evidence>
<keyword evidence="3" id="KW-1185">Reference proteome</keyword>
<comment type="caution">
    <text evidence="2">The sequence shown here is derived from an EMBL/GenBank/DDBJ whole genome shotgun (WGS) entry which is preliminary data.</text>
</comment>
<protein>
    <submittedName>
        <fullName evidence="2">Uncharacterized protein</fullName>
    </submittedName>
</protein>
<organism evidence="2 3">
    <name type="scientific">Ridgeia piscesae</name>
    <name type="common">Tubeworm</name>
    <dbReference type="NCBI Taxonomy" id="27915"/>
    <lineage>
        <taxon>Eukaryota</taxon>
        <taxon>Metazoa</taxon>
        <taxon>Spiralia</taxon>
        <taxon>Lophotrochozoa</taxon>
        <taxon>Annelida</taxon>
        <taxon>Polychaeta</taxon>
        <taxon>Sedentaria</taxon>
        <taxon>Canalipalpata</taxon>
        <taxon>Sabellida</taxon>
        <taxon>Siboglinidae</taxon>
        <taxon>Ridgeia</taxon>
    </lineage>
</organism>
<dbReference type="AlphaFoldDB" id="A0AAD9PCI8"/>
<accession>A0AAD9PCI8</accession>
<gene>
    <name evidence="2" type="ORF">NP493_40g10014</name>
</gene>
<evidence type="ECO:0000313" key="2">
    <source>
        <dbReference type="EMBL" id="KAK2192062.1"/>
    </source>
</evidence>
<sequence length="118" mass="12866">MVSLLPNPVVNEVAMSLDDSCVSGSGDMSDVCVVSTLYNIQLRNLTCDEVLRILGFDWLLLFLQGHLHRSTVVLAMRTLLLMLGSPSVLARFREGSTCGGWLDETQSVLENRIGIALG</sequence>
<dbReference type="Proteomes" id="UP001209878">
    <property type="component" value="Unassembled WGS sequence"/>
</dbReference>
<dbReference type="PANTHER" id="PTHR46108:SF4">
    <property type="entry name" value="BLUE CHEESE"/>
    <property type="match status" value="1"/>
</dbReference>
<reference evidence="2" key="1">
    <citation type="journal article" date="2023" name="Mol. Biol. Evol.">
        <title>Third-Generation Sequencing Reveals the Adaptive Role of the Epigenome in Three Deep-Sea Polychaetes.</title>
        <authorList>
            <person name="Perez M."/>
            <person name="Aroh O."/>
            <person name="Sun Y."/>
            <person name="Lan Y."/>
            <person name="Juniper S.K."/>
            <person name="Young C.R."/>
            <person name="Angers B."/>
            <person name="Qian P.Y."/>
        </authorList>
    </citation>
    <scope>NUCLEOTIDE SEQUENCE</scope>
    <source>
        <strain evidence="2">R07B-5</strain>
    </source>
</reference>
<dbReference type="PANTHER" id="PTHR46108">
    <property type="entry name" value="BLUE CHEESE"/>
    <property type="match status" value="1"/>
</dbReference>